<feature type="compositionally biased region" description="Basic and acidic residues" evidence="5">
    <location>
        <begin position="798"/>
        <end position="808"/>
    </location>
</feature>
<feature type="region of interest" description="Disordered" evidence="5">
    <location>
        <begin position="874"/>
        <end position="893"/>
    </location>
</feature>
<feature type="compositionally biased region" description="Low complexity" evidence="5">
    <location>
        <begin position="1000"/>
        <end position="1017"/>
    </location>
</feature>
<feature type="compositionally biased region" description="Gly residues" evidence="5">
    <location>
        <begin position="717"/>
        <end position="729"/>
    </location>
</feature>
<dbReference type="Pfam" id="PF00096">
    <property type="entry name" value="zf-C2H2"/>
    <property type="match status" value="1"/>
</dbReference>
<dbReference type="EMBL" id="GL377308">
    <property type="protein sequence ID" value="EFI95067.1"/>
    <property type="molecule type" value="Genomic_DNA"/>
</dbReference>
<feature type="compositionally biased region" description="Polar residues" evidence="5">
    <location>
        <begin position="300"/>
        <end position="329"/>
    </location>
</feature>
<evidence type="ECO:0000313" key="7">
    <source>
        <dbReference type="EMBL" id="EFI95067.1"/>
    </source>
</evidence>
<accession>D8Q8H8</accession>
<feature type="region of interest" description="Disordered" evidence="5">
    <location>
        <begin position="1034"/>
        <end position="1063"/>
    </location>
</feature>
<dbReference type="SMART" id="SM00355">
    <property type="entry name" value="ZnF_C2H2"/>
    <property type="match status" value="2"/>
</dbReference>
<evidence type="ECO:0000313" key="8">
    <source>
        <dbReference type="Proteomes" id="UP000007431"/>
    </source>
</evidence>
<feature type="compositionally biased region" description="Low complexity" evidence="5">
    <location>
        <begin position="353"/>
        <end position="387"/>
    </location>
</feature>
<dbReference type="PROSITE" id="PS50157">
    <property type="entry name" value="ZINC_FINGER_C2H2_2"/>
    <property type="match status" value="2"/>
</dbReference>
<keyword evidence="2 4" id="KW-0863">Zinc-finger</keyword>
<dbReference type="InterPro" id="IPR036236">
    <property type="entry name" value="Znf_C2H2_sf"/>
</dbReference>
<dbReference type="PANTHER" id="PTHR23235">
    <property type="entry name" value="KRUEPPEL-LIKE TRANSCRIPTION FACTOR"/>
    <property type="match status" value="1"/>
</dbReference>
<dbReference type="GO" id="GO:0008270">
    <property type="term" value="F:zinc ion binding"/>
    <property type="evidence" value="ECO:0007669"/>
    <property type="project" value="UniProtKB-KW"/>
</dbReference>
<feature type="region of interest" description="Disordered" evidence="5">
    <location>
        <begin position="300"/>
        <end position="410"/>
    </location>
</feature>
<feature type="compositionally biased region" description="Low complexity" evidence="5">
    <location>
        <begin position="330"/>
        <end position="343"/>
    </location>
</feature>
<dbReference type="PANTHER" id="PTHR23235:SF127">
    <property type="entry name" value="TRANSCRIPTION FACTOR, PUTATIVE (AFU_ORTHOLOGUE AFUA_3G09820)-RELATED"/>
    <property type="match status" value="1"/>
</dbReference>
<feature type="domain" description="C2H2-type" evidence="6">
    <location>
        <begin position="59"/>
        <end position="89"/>
    </location>
</feature>
<feature type="compositionally biased region" description="Polar residues" evidence="5">
    <location>
        <begin position="780"/>
        <end position="796"/>
    </location>
</feature>
<feature type="region of interest" description="Disordered" evidence="5">
    <location>
        <begin position="621"/>
        <end position="859"/>
    </location>
</feature>
<proteinExistence type="predicted"/>
<gene>
    <name evidence="7" type="ORF">SCHCODRAFT_269975</name>
</gene>
<dbReference type="HOGENOM" id="CLU_288876_0_0_1"/>
<feature type="compositionally biased region" description="Low complexity" evidence="5">
    <location>
        <begin position="952"/>
        <end position="968"/>
    </location>
</feature>
<evidence type="ECO:0000256" key="2">
    <source>
        <dbReference type="ARBA" id="ARBA00022771"/>
    </source>
</evidence>
<evidence type="ECO:0000259" key="6">
    <source>
        <dbReference type="PROSITE" id="PS50157"/>
    </source>
</evidence>
<dbReference type="Proteomes" id="UP000007431">
    <property type="component" value="Unassembled WGS sequence"/>
</dbReference>
<feature type="region of interest" description="Disordered" evidence="5">
    <location>
        <begin position="902"/>
        <end position="1019"/>
    </location>
</feature>
<feature type="compositionally biased region" description="Low complexity" evidence="5">
    <location>
        <begin position="842"/>
        <end position="853"/>
    </location>
</feature>
<dbReference type="VEuPathDB" id="FungiDB:SCHCODRAFT_02354220"/>
<feature type="compositionally biased region" description="Low complexity" evidence="5">
    <location>
        <begin position="239"/>
        <end position="250"/>
    </location>
</feature>
<feature type="compositionally biased region" description="Low complexity" evidence="5">
    <location>
        <begin position="1034"/>
        <end position="1049"/>
    </location>
</feature>
<name>D8Q8H8_SCHCM</name>
<reference evidence="7 8" key="1">
    <citation type="journal article" date="2010" name="Nat. Biotechnol.">
        <title>Genome sequence of the model mushroom Schizophyllum commune.</title>
        <authorList>
            <person name="Ohm R.A."/>
            <person name="de Jong J.F."/>
            <person name="Lugones L.G."/>
            <person name="Aerts A."/>
            <person name="Kothe E."/>
            <person name="Stajich J.E."/>
            <person name="de Vries R.P."/>
            <person name="Record E."/>
            <person name="Levasseur A."/>
            <person name="Baker S.E."/>
            <person name="Bartholomew K.A."/>
            <person name="Coutinho P.M."/>
            <person name="Erdmann S."/>
            <person name="Fowler T.J."/>
            <person name="Gathman A.C."/>
            <person name="Lombard V."/>
            <person name="Henrissat B."/>
            <person name="Knabe N."/>
            <person name="Kuees U."/>
            <person name="Lilly W.W."/>
            <person name="Lindquist E."/>
            <person name="Lucas S."/>
            <person name="Magnuson J.K."/>
            <person name="Piumi F."/>
            <person name="Raudaskoski M."/>
            <person name="Salamov A."/>
            <person name="Schmutz J."/>
            <person name="Schwarze F.W.M.R."/>
            <person name="vanKuyk P.A."/>
            <person name="Horton J.S."/>
            <person name="Grigoriev I.V."/>
            <person name="Woesten H.A.B."/>
        </authorList>
    </citation>
    <scope>NUCLEOTIDE SEQUENCE [LARGE SCALE GENOMIC DNA]</scope>
    <source>
        <strain evidence="8">H4-8 / FGSC 9210</strain>
    </source>
</reference>
<evidence type="ECO:0000256" key="5">
    <source>
        <dbReference type="SAM" id="MobiDB-lite"/>
    </source>
</evidence>
<evidence type="ECO:0000256" key="3">
    <source>
        <dbReference type="ARBA" id="ARBA00022833"/>
    </source>
</evidence>
<protein>
    <recommendedName>
        <fullName evidence="6">C2H2-type domain-containing protein</fullName>
    </recommendedName>
</protein>
<dbReference type="SUPFAM" id="SSF57667">
    <property type="entry name" value="beta-beta-alpha zinc fingers"/>
    <property type="match status" value="1"/>
</dbReference>
<dbReference type="GO" id="GO:0000981">
    <property type="term" value="F:DNA-binding transcription factor activity, RNA polymerase II-specific"/>
    <property type="evidence" value="ECO:0007669"/>
    <property type="project" value="TreeGrafter"/>
</dbReference>
<dbReference type="AlphaFoldDB" id="D8Q8H8"/>
<dbReference type="eggNOG" id="KOG1721">
    <property type="taxonomic scope" value="Eukaryota"/>
</dbReference>
<keyword evidence="3" id="KW-0862">Zinc</keyword>
<evidence type="ECO:0000256" key="1">
    <source>
        <dbReference type="ARBA" id="ARBA00022723"/>
    </source>
</evidence>
<organism evidence="8">
    <name type="scientific">Schizophyllum commune (strain H4-8 / FGSC 9210)</name>
    <name type="common">Split gill fungus</name>
    <dbReference type="NCBI Taxonomy" id="578458"/>
    <lineage>
        <taxon>Eukaryota</taxon>
        <taxon>Fungi</taxon>
        <taxon>Dikarya</taxon>
        <taxon>Basidiomycota</taxon>
        <taxon>Agaricomycotina</taxon>
        <taxon>Agaricomycetes</taxon>
        <taxon>Agaricomycetidae</taxon>
        <taxon>Agaricales</taxon>
        <taxon>Schizophyllaceae</taxon>
        <taxon>Schizophyllum</taxon>
    </lineage>
</organism>
<dbReference type="InParanoid" id="D8Q8H8"/>
<dbReference type="FunFam" id="3.30.160.60:FF:002343">
    <property type="entry name" value="Zinc finger protein 33A"/>
    <property type="match status" value="1"/>
</dbReference>
<feature type="domain" description="C2H2-type" evidence="6">
    <location>
        <begin position="90"/>
        <end position="117"/>
    </location>
</feature>
<feature type="region of interest" description="Disordered" evidence="5">
    <location>
        <begin position="1"/>
        <end position="51"/>
    </location>
</feature>
<keyword evidence="8" id="KW-1185">Reference proteome</keyword>
<dbReference type="InterPro" id="IPR013087">
    <property type="entry name" value="Znf_C2H2_type"/>
</dbReference>
<keyword evidence="1" id="KW-0479">Metal-binding</keyword>
<feature type="region of interest" description="Disordered" evidence="5">
    <location>
        <begin position="135"/>
        <end position="216"/>
    </location>
</feature>
<sequence>MDAAEHNDQDANQQPTSNGSTMAAAVLASPNINGTGPRPSAASDSGVNKRYRPAPAKTFQCRGYGDCRMVFSRSEHLARHIRKHTGERPFSCHCGKQFSRLDNLRQHAQTVHADKQEQNERMMRDLTSLHASMVAASKAGSRGRRGAKKSAQQQDADGEADDDRDADGDADMEDADPSLNHAHIKTEQMPHSLGRGLGGGARPETSTGYEGMDFNANGFRGQDASFRGGSHSFRGFRESTSSSFLDSSQSFQARTGEQSFRGDFFRDSSRAGHSFRGQPSDFQGQQLESFRGQQFGSFRSQSGEFRSQQSGDFRSQQESVHALSSSWNASSRPGTSSRSTTGPGFPGSGSNGFPGRPATSGLPSLSSRTVSSTGLSSSLSRPTTSGGLLAGDGRPPTSGGRPTAPGFFASASSGARLPALSRPTTASGALAEAIATGQLADRLAADGLRSRDSELLIRGSASRPTTAGGTALPPLAAVVSAISGQSPGSAPGSGVALPSIGAVTGAAGGLHLPGPSGHTLPPLDGPGVSASGGVSVSGSSAVALPPLVDGGDRTLPLPLPSVSRPGTGYAGSRPGTGFAGYASRPSTAPTTLYFAGQGLGMGAQSAGFGGDAAGYGAGSNGDSAGYERDDEEGGRFSALAGLDDPSPFSFHPPTDERESLSPTGASRKCTFGSPDGPDDGATVVNQRHFANVESESRPASRRLSLMELCDNEPRPGTSGGVRPGTGLGGSVSRPGTSRRVSPGSVGRISPGNNGRSVVRPNTGSFGLSSLALDDYERGSISPNNESSAQRRFSSDGSFARDSRGRAISEHVYNGGEPIDVDEPSARGFSPSPFVSESRDVGVRAGAHSAAASADAERHVEASRRRFQPYARERVERAESEFGFGSSRRSTGAREQLYGIDAGRYALPSPSSNSSFTGSSGERRYGGHVGDSELPSSFGPSRADGHGQLLSWGSGRAASSASPPGRAMGRAPSSDDRTTVSSPVSAYSAGTAADVRMESVSPRLSGPGASSGSSPVHGGAAGYDAIRAVVSPALAAAAAARRTSSPRSSIQAGRAGVRSPPAAA</sequence>
<feature type="region of interest" description="Disordered" evidence="5">
    <location>
        <begin position="237"/>
        <end position="282"/>
    </location>
</feature>
<feature type="compositionally biased region" description="Polar residues" evidence="5">
    <location>
        <begin position="10"/>
        <end position="21"/>
    </location>
</feature>
<dbReference type="Gene3D" id="3.30.160.60">
    <property type="entry name" value="Classic Zinc Finger"/>
    <property type="match status" value="2"/>
</dbReference>
<feature type="compositionally biased region" description="Low complexity" evidence="5">
    <location>
        <begin position="908"/>
        <end position="919"/>
    </location>
</feature>
<dbReference type="GO" id="GO:0000978">
    <property type="term" value="F:RNA polymerase II cis-regulatory region sequence-specific DNA binding"/>
    <property type="evidence" value="ECO:0007669"/>
    <property type="project" value="TreeGrafter"/>
</dbReference>
<feature type="compositionally biased region" description="Acidic residues" evidence="5">
    <location>
        <begin position="156"/>
        <end position="176"/>
    </location>
</feature>
<dbReference type="OMA" id="YDDRTTG"/>
<evidence type="ECO:0000256" key="4">
    <source>
        <dbReference type="PROSITE-ProRule" id="PRU00042"/>
    </source>
</evidence>
<feature type="compositionally biased region" description="Polar residues" evidence="5">
    <location>
        <begin position="750"/>
        <end position="767"/>
    </location>
</feature>